<dbReference type="GO" id="GO:0016747">
    <property type="term" value="F:acyltransferase activity, transferring groups other than amino-acyl groups"/>
    <property type="evidence" value="ECO:0007669"/>
    <property type="project" value="InterPro"/>
</dbReference>
<evidence type="ECO:0000259" key="2">
    <source>
        <dbReference type="PROSITE" id="PS51186"/>
    </source>
</evidence>
<dbReference type="Pfam" id="PF13302">
    <property type="entry name" value="Acetyltransf_3"/>
    <property type="match status" value="1"/>
</dbReference>
<dbReference type="InParanoid" id="E9EG06"/>
<evidence type="ECO:0000313" key="4">
    <source>
        <dbReference type="Proteomes" id="UP000002499"/>
    </source>
</evidence>
<dbReference type="SUPFAM" id="SSF55729">
    <property type="entry name" value="Acyl-CoA N-acyltransferases (Nat)"/>
    <property type="match status" value="1"/>
</dbReference>
<proteinExistence type="predicted"/>
<protein>
    <submittedName>
        <fullName evidence="3">Acetyltransferase</fullName>
    </submittedName>
</protein>
<feature type="region of interest" description="Disordered" evidence="1">
    <location>
        <begin position="1"/>
        <end position="68"/>
    </location>
</feature>
<dbReference type="PANTHER" id="PTHR46067:SF2">
    <property type="entry name" value="ACETYLTRANSFERASE, GNAT FAMILY PROTEIN, EXPRESSED"/>
    <property type="match status" value="1"/>
</dbReference>
<dbReference type="OrthoDB" id="630895at2759"/>
<feature type="compositionally biased region" description="Basic and acidic residues" evidence="1">
    <location>
        <begin position="15"/>
        <end position="49"/>
    </location>
</feature>
<dbReference type="PANTHER" id="PTHR46067">
    <property type="entry name" value="ACYL-COA N-ACYLTRANSFERASES (NAT) SUPERFAMILY PROTEIN"/>
    <property type="match status" value="1"/>
</dbReference>
<evidence type="ECO:0000256" key="1">
    <source>
        <dbReference type="SAM" id="MobiDB-lite"/>
    </source>
</evidence>
<keyword evidence="3" id="KW-0808">Transferase</keyword>
<accession>E9EG06</accession>
<dbReference type="EMBL" id="GL698588">
    <property type="protein sequence ID" value="EFY85136.1"/>
    <property type="molecule type" value="Genomic_DNA"/>
</dbReference>
<dbReference type="InterPro" id="IPR000182">
    <property type="entry name" value="GNAT_dom"/>
</dbReference>
<name>E9EG06_METAQ</name>
<dbReference type="KEGG" id="maw:19253115"/>
<dbReference type="AlphaFoldDB" id="E9EG06"/>
<dbReference type="Proteomes" id="UP000002499">
    <property type="component" value="Unassembled WGS sequence"/>
</dbReference>
<reference evidence="3 4" key="1">
    <citation type="journal article" date="2011" name="PLoS Genet.">
        <title>Genome sequencing and comparative transcriptomics of the model entomopathogenic fungi Metarhizium anisopliae and M. acridum.</title>
        <authorList>
            <person name="Gao Q."/>
            <person name="Jin K."/>
            <person name="Ying S.H."/>
            <person name="Zhang Y."/>
            <person name="Xiao G."/>
            <person name="Shang Y."/>
            <person name="Duan Z."/>
            <person name="Hu X."/>
            <person name="Xie X.Q."/>
            <person name="Zhou G."/>
            <person name="Peng G."/>
            <person name="Luo Z."/>
            <person name="Huang W."/>
            <person name="Wang B."/>
            <person name="Fang W."/>
            <person name="Wang S."/>
            <person name="Zhong Y."/>
            <person name="Ma L.J."/>
            <person name="St Leger R.J."/>
            <person name="Zhao G.P."/>
            <person name="Pei Y."/>
            <person name="Feng M.G."/>
            <person name="Xia Y."/>
            <person name="Wang C."/>
        </authorList>
    </citation>
    <scope>NUCLEOTIDE SEQUENCE [LARGE SCALE GENOMIC DNA]</scope>
    <source>
        <strain evidence="3 4">CQMa 102</strain>
    </source>
</reference>
<dbReference type="InterPro" id="IPR016181">
    <property type="entry name" value="Acyl_CoA_acyltransferase"/>
</dbReference>
<dbReference type="Gene3D" id="3.40.630.30">
    <property type="match status" value="1"/>
</dbReference>
<evidence type="ECO:0000313" key="3">
    <source>
        <dbReference type="EMBL" id="EFY85136.1"/>
    </source>
</evidence>
<dbReference type="PROSITE" id="PS51186">
    <property type="entry name" value="GNAT"/>
    <property type="match status" value="1"/>
</dbReference>
<keyword evidence="4" id="KW-1185">Reference proteome</keyword>
<feature type="domain" description="N-acetyltransferase" evidence="2">
    <location>
        <begin position="226"/>
        <end position="393"/>
    </location>
</feature>
<dbReference type="GeneID" id="19253115"/>
<dbReference type="eggNOG" id="ENOG502RXXF">
    <property type="taxonomic scope" value="Eukaryota"/>
</dbReference>
<organism evidence="4">
    <name type="scientific">Metarhizium acridum (strain CQMa 102)</name>
    <dbReference type="NCBI Taxonomy" id="655827"/>
    <lineage>
        <taxon>Eukaryota</taxon>
        <taxon>Fungi</taxon>
        <taxon>Dikarya</taxon>
        <taxon>Ascomycota</taxon>
        <taxon>Pezizomycotina</taxon>
        <taxon>Sordariomycetes</taxon>
        <taxon>Hypocreomycetidae</taxon>
        <taxon>Hypocreales</taxon>
        <taxon>Clavicipitaceae</taxon>
        <taxon>Metarhizium</taxon>
    </lineage>
</organism>
<gene>
    <name evidence="3" type="ORF">MAC_08804</name>
</gene>
<dbReference type="HOGENOM" id="CLU_683491_0_0_1"/>
<sequence>MPHPVARPTSPSKGELSDCQEKRQCLEEENHKKSLSDDDKRSNTLHAEDATVEDDDSSETLSNGLPPYAQKLDSYDELVFGLIEGFSDDPRQVPPQCYEIPDTLLFGHSRRPREDAKVEAVKELIQQAEAAGLIGGGVSSEEHEEMPIDLDGRSILDRSDALWDRLVLGSVPFDFGDGALEKANVDPARTEGRDENRGCCRTSETDEIQINISRKTRLKWHRQTESSLSDAPALASVGDYAEVAATLSDRFPSPYTVEAASEFIATGGDGADPHYPTHGAIMLKPSTPDNLTTEPVMIGGFEFRPQQDVSYRTWAVGCFLTPSAWGRGYGTEAIAAAVRWVFETWPGLLRVDGRAYSSNLASVRVLEKSGFVREGVRRRAVEKGGLVLDIVALGAVRSDLGLG</sequence>